<dbReference type="STRING" id="1590841.A0A2R6RUU0"/>
<dbReference type="PROSITE" id="PS50144">
    <property type="entry name" value="MATH"/>
    <property type="match status" value="1"/>
</dbReference>
<feature type="region of interest" description="Disordered" evidence="1">
    <location>
        <begin position="339"/>
        <end position="360"/>
    </location>
</feature>
<dbReference type="FunCoup" id="A0A2R6RUU0">
    <property type="interactions" value="3126"/>
</dbReference>
<sequence length="1113" mass="124228">MTGIAIEESGVQQCRYAEALAEWRSSEQVENGTPSISPPYWDTDDDDDCGPKPPELYGKYTWKIDKFSQVNKRELRSNAFEVGGYKWYILIYPQGCDVSNHLSLFLCVANHDKLLPGWSHFAQFTVAVVNKDPKKSKYSDTLHRFWKKEHDWGWKKFMELSKVLDGFIDADTLIIKAQVQVIREKAHHPFRCLDSQYRRELVRVFLTNVEQICRRFVEERRNKLGKLIEDKARWSSFSVFWLGMDKNARRHMCMEKTDAILRVVVKHFFIEKEVTSTLVMDSLYSGLKALEWQTKSKKGRGKLLDAEELPVPIVRKEKDMFVLVDDVLLLLERAALDPLPPKDDKGPQNRMKDGGYGEDFSKESIERDERRLTELGRRTIEMFVLSHIFSKIEVAYQEAVALKRQEELIREEEASWLAEIEQKAKRGASEKEKKSRKKQGKQKRNNRKGKDKRRDVVEVGDTFLQESLTDETKDFMTKEAESVLENTDTLEDDSDESDSVDCLAEMLQPDSEDRDTSPANWETDTSEVHPPTEGISSGVGGFSAVLDKMRGRNSPSVVDDSSSTCSTDSVPSVVMNGPYKRHSLPNQKSPKSPSRGMNQRSKSSNGVAGRASEVHSQPSVSVRDATQPNDAPGSCKAESESEADVLSLEGLIMELEKHVVMKEEVVSLRRELNIKDQASTERLSKEKATGVSSSTISPSVNMPLVVLVKSDSKTASGTGPALIRKSSSDVSPRAEITVTLKSDTHKAAASKPTDKPSVEQMPVTSKPVSALVVSGRRPTAPVASMVHTTQLLARSVSASVWLGPESSTGTHDYVPQSNQNAIMGTPVTGGSTGFTQPRSPSSAANPSQLFTHLPNLMSAPMFLPQISERTEPNLVKPSHSFGMINHDVLQNGPQWMECPQRDSSRSIHYDPSSLDNDTRNLDLFKSVYSRSQNHFPADFPSSTSGRHTHGVLADEFPHLDIINDLLDDEHGIAKATSENTSFQSFSNGPYHLNRQFSFPGDIGMPNDMGPSTSSYRFEQTQSYHDDGFQRGYGSLGGYFDLLPGMIPQANPWPCVNGHIDGLILNHWPMVGSDLSTLSTRNMEGDGYSYHIPTYSNLACGVNGFTVFPPSNGH</sequence>
<comment type="caution">
    <text evidence="3">The sequence shown here is derived from an EMBL/GenBank/DDBJ whole genome shotgun (WGS) entry which is preliminary data.</text>
</comment>
<protein>
    <submittedName>
        <fullName evidence="3">MATH domain-containing protein</fullName>
    </submittedName>
</protein>
<dbReference type="OMA" id="NWAHETD"/>
<evidence type="ECO:0000313" key="3">
    <source>
        <dbReference type="EMBL" id="PSS33794.1"/>
    </source>
</evidence>
<keyword evidence="4" id="KW-1185">Reference proteome</keyword>
<feature type="compositionally biased region" description="Basic and acidic residues" evidence="1">
    <location>
        <begin position="742"/>
        <end position="757"/>
    </location>
</feature>
<dbReference type="Gene3D" id="2.60.210.10">
    <property type="entry name" value="Apoptosis, Tumor Necrosis Factor Receptor Associated Protein 2, Chain A"/>
    <property type="match status" value="1"/>
</dbReference>
<dbReference type="Pfam" id="PF22486">
    <property type="entry name" value="MATH_2"/>
    <property type="match status" value="1"/>
</dbReference>
<dbReference type="InterPro" id="IPR055327">
    <property type="entry name" value="TRAF1A/B"/>
</dbReference>
<gene>
    <name evidence="3" type="ORF">CEY00_Acc04193</name>
</gene>
<feature type="compositionally biased region" description="Basic and acidic residues" evidence="1">
    <location>
        <begin position="423"/>
        <end position="433"/>
    </location>
</feature>
<feature type="region of interest" description="Disordered" evidence="1">
    <location>
        <begin position="24"/>
        <end position="45"/>
    </location>
</feature>
<feature type="compositionally biased region" description="Basic residues" evidence="1">
    <location>
        <begin position="434"/>
        <end position="451"/>
    </location>
</feature>
<dbReference type="EMBL" id="NKQK01000003">
    <property type="protein sequence ID" value="PSS33794.1"/>
    <property type="molecule type" value="Genomic_DNA"/>
</dbReference>
<feature type="compositionally biased region" description="Polar residues" evidence="1">
    <location>
        <begin position="26"/>
        <end position="35"/>
    </location>
</feature>
<evidence type="ECO:0000259" key="2">
    <source>
        <dbReference type="PROSITE" id="PS50144"/>
    </source>
</evidence>
<proteinExistence type="predicted"/>
<organism evidence="3 4">
    <name type="scientific">Actinidia chinensis var. chinensis</name>
    <name type="common">Chinese soft-hair kiwi</name>
    <dbReference type="NCBI Taxonomy" id="1590841"/>
    <lineage>
        <taxon>Eukaryota</taxon>
        <taxon>Viridiplantae</taxon>
        <taxon>Streptophyta</taxon>
        <taxon>Embryophyta</taxon>
        <taxon>Tracheophyta</taxon>
        <taxon>Spermatophyta</taxon>
        <taxon>Magnoliopsida</taxon>
        <taxon>eudicotyledons</taxon>
        <taxon>Gunneridae</taxon>
        <taxon>Pentapetalae</taxon>
        <taxon>asterids</taxon>
        <taxon>Ericales</taxon>
        <taxon>Actinidiaceae</taxon>
        <taxon>Actinidia</taxon>
    </lineage>
</organism>
<dbReference type="InterPro" id="IPR002083">
    <property type="entry name" value="MATH/TRAF_dom"/>
</dbReference>
<dbReference type="SMART" id="SM00061">
    <property type="entry name" value="MATH"/>
    <property type="match status" value="1"/>
</dbReference>
<name>A0A2R6RUU0_ACTCC</name>
<feature type="compositionally biased region" description="Acidic residues" evidence="1">
    <location>
        <begin position="488"/>
        <end position="499"/>
    </location>
</feature>
<reference evidence="3 4" key="1">
    <citation type="submission" date="2017-07" db="EMBL/GenBank/DDBJ databases">
        <title>An improved, manually edited Actinidia chinensis var. chinensis (kiwifruit) genome highlights the challenges associated with draft genomes and gene prediction in plants.</title>
        <authorList>
            <person name="Pilkington S."/>
            <person name="Crowhurst R."/>
            <person name="Hilario E."/>
            <person name="Nardozza S."/>
            <person name="Fraser L."/>
            <person name="Peng Y."/>
            <person name="Gunaseelan K."/>
            <person name="Simpson R."/>
            <person name="Tahir J."/>
            <person name="Deroles S."/>
            <person name="Templeton K."/>
            <person name="Luo Z."/>
            <person name="Davy M."/>
            <person name="Cheng C."/>
            <person name="Mcneilage M."/>
            <person name="Scaglione D."/>
            <person name="Liu Y."/>
            <person name="Zhang Q."/>
            <person name="Datson P."/>
            <person name="De Silva N."/>
            <person name="Gardiner S."/>
            <person name="Bassett H."/>
            <person name="Chagne D."/>
            <person name="Mccallum J."/>
            <person name="Dzierzon H."/>
            <person name="Deng C."/>
            <person name="Wang Y.-Y."/>
            <person name="Barron N."/>
            <person name="Manako K."/>
            <person name="Bowen J."/>
            <person name="Foster T."/>
            <person name="Erridge Z."/>
            <person name="Tiffin H."/>
            <person name="Waite C."/>
            <person name="Davies K."/>
            <person name="Grierson E."/>
            <person name="Laing W."/>
            <person name="Kirk R."/>
            <person name="Chen X."/>
            <person name="Wood M."/>
            <person name="Montefiori M."/>
            <person name="Brummell D."/>
            <person name="Schwinn K."/>
            <person name="Catanach A."/>
            <person name="Fullerton C."/>
            <person name="Li D."/>
            <person name="Meiyalaghan S."/>
            <person name="Nieuwenhuizen N."/>
            <person name="Read N."/>
            <person name="Prakash R."/>
            <person name="Hunter D."/>
            <person name="Zhang H."/>
            <person name="Mckenzie M."/>
            <person name="Knabel M."/>
            <person name="Harris A."/>
            <person name="Allan A."/>
            <person name="Chen A."/>
            <person name="Janssen B."/>
            <person name="Plunkett B."/>
            <person name="Dwamena C."/>
            <person name="Voogd C."/>
            <person name="Leif D."/>
            <person name="Lafferty D."/>
            <person name="Souleyre E."/>
            <person name="Varkonyi-Gasic E."/>
            <person name="Gambi F."/>
            <person name="Hanley J."/>
            <person name="Yao J.-L."/>
            <person name="Cheung J."/>
            <person name="David K."/>
            <person name="Warren B."/>
            <person name="Marsh K."/>
            <person name="Snowden K."/>
            <person name="Lin-Wang K."/>
            <person name="Brian L."/>
            <person name="Martinez-Sanchez M."/>
            <person name="Wang M."/>
            <person name="Ileperuma N."/>
            <person name="Macnee N."/>
            <person name="Campin R."/>
            <person name="Mcatee P."/>
            <person name="Drummond R."/>
            <person name="Espley R."/>
            <person name="Ireland H."/>
            <person name="Wu R."/>
            <person name="Atkinson R."/>
            <person name="Karunairetnam S."/>
            <person name="Bulley S."/>
            <person name="Chunkath S."/>
            <person name="Hanley Z."/>
            <person name="Storey R."/>
            <person name="Thrimawithana A."/>
            <person name="Thomson S."/>
            <person name="David C."/>
            <person name="Testolin R."/>
        </authorList>
    </citation>
    <scope>NUCLEOTIDE SEQUENCE [LARGE SCALE GENOMIC DNA]</scope>
    <source>
        <strain evidence="4">cv. Red5</strain>
        <tissue evidence="3">Young leaf</tissue>
    </source>
</reference>
<dbReference type="AlphaFoldDB" id="A0A2R6RUU0"/>
<dbReference type="Proteomes" id="UP000241394">
    <property type="component" value="Chromosome LG3"/>
</dbReference>
<dbReference type="PANTHER" id="PTHR47477">
    <property type="entry name" value="TNF RECEPTOR-ASSOCIATED FACTOR HOMOLOG 1A"/>
    <property type="match status" value="1"/>
</dbReference>
<feature type="compositionally biased region" description="Basic and acidic residues" evidence="1">
    <location>
        <begin position="340"/>
        <end position="360"/>
    </location>
</feature>
<dbReference type="InterPro" id="IPR008974">
    <property type="entry name" value="TRAF-like"/>
</dbReference>
<dbReference type="OrthoDB" id="660257at2759"/>
<feature type="compositionally biased region" description="Polar residues" evidence="1">
    <location>
        <begin position="584"/>
        <end position="606"/>
    </location>
</feature>
<dbReference type="InParanoid" id="A0A2R6RUU0"/>
<feature type="domain" description="MATH" evidence="2">
    <location>
        <begin position="57"/>
        <end position="179"/>
    </location>
</feature>
<dbReference type="CDD" id="cd00121">
    <property type="entry name" value="MATH"/>
    <property type="match status" value="1"/>
</dbReference>
<accession>A0A2R6RUU0</accession>
<reference evidence="4" key="2">
    <citation type="journal article" date="2018" name="BMC Genomics">
        <title>A manually annotated Actinidia chinensis var. chinensis (kiwifruit) genome highlights the challenges associated with draft genomes and gene prediction in plants.</title>
        <authorList>
            <person name="Pilkington S.M."/>
            <person name="Crowhurst R."/>
            <person name="Hilario E."/>
            <person name="Nardozza S."/>
            <person name="Fraser L."/>
            <person name="Peng Y."/>
            <person name="Gunaseelan K."/>
            <person name="Simpson R."/>
            <person name="Tahir J."/>
            <person name="Deroles S.C."/>
            <person name="Templeton K."/>
            <person name="Luo Z."/>
            <person name="Davy M."/>
            <person name="Cheng C."/>
            <person name="McNeilage M."/>
            <person name="Scaglione D."/>
            <person name="Liu Y."/>
            <person name="Zhang Q."/>
            <person name="Datson P."/>
            <person name="De Silva N."/>
            <person name="Gardiner S.E."/>
            <person name="Bassett H."/>
            <person name="Chagne D."/>
            <person name="McCallum J."/>
            <person name="Dzierzon H."/>
            <person name="Deng C."/>
            <person name="Wang Y.Y."/>
            <person name="Barron L."/>
            <person name="Manako K."/>
            <person name="Bowen J."/>
            <person name="Foster T.M."/>
            <person name="Erridge Z.A."/>
            <person name="Tiffin H."/>
            <person name="Waite C.N."/>
            <person name="Davies K.M."/>
            <person name="Grierson E.P."/>
            <person name="Laing W.A."/>
            <person name="Kirk R."/>
            <person name="Chen X."/>
            <person name="Wood M."/>
            <person name="Montefiori M."/>
            <person name="Brummell D.A."/>
            <person name="Schwinn K.E."/>
            <person name="Catanach A."/>
            <person name="Fullerton C."/>
            <person name="Li D."/>
            <person name="Meiyalaghan S."/>
            <person name="Nieuwenhuizen N."/>
            <person name="Read N."/>
            <person name="Prakash R."/>
            <person name="Hunter D."/>
            <person name="Zhang H."/>
            <person name="McKenzie M."/>
            <person name="Knabel M."/>
            <person name="Harris A."/>
            <person name="Allan A.C."/>
            <person name="Gleave A."/>
            <person name="Chen A."/>
            <person name="Janssen B.J."/>
            <person name="Plunkett B."/>
            <person name="Ampomah-Dwamena C."/>
            <person name="Voogd C."/>
            <person name="Leif D."/>
            <person name="Lafferty D."/>
            <person name="Souleyre E.J.F."/>
            <person name="Varkonyi-Gasic E."/>
            <person name="Gambi F."/>
            <person name="Hanley J."/>
            <person name="Yao J.L."/>
            <person name="Cheung J."/>
            <person name="David K.M."/>
            <person name="Warren B."/>
            <person name="Marsh K."/>
            <person name="Snowden K.C."/>
            <person name="Lin-Wang K."/>
            <person name="Brian L."/>
            <person name="Martinez-Sanchez M."/>
            <person name="Wang M."/>
            <person name="Ileperuma N."/>
            <person name="Macnee N."/>
            <person name="Campin R."/>
            <person name="McAtee P."/>
            <person name="Drummond R.S.M."/>
            <person name="Espley R.V."/>
            <person name="Ireland H.S."/>
            <person name="Wu R."/>
            <person name="Atkinson R.G."/>
            <person name="Karunairetnam S."/>
            <person name="Bulley S."/>
            <person name="Chunkath S."/>
            <person name="Hanley Z."/>
            <person name="Storey R."/>
            <person name="Thrimawithana A.H."/>
            <person name="Thomson S."/>
            <person name="David C."/>
            <person name="Testolin R."/>
            <person name="Huang H."/>
            <person name="Hellens R.P."/>
            <person name="Schaffer R.J."/>
        </authorList>
    </citation>
    <scope>NUCLEOTIDE SEQUENCE [LARGE SCALE GENOMIC DNA]</scope>
    <source>
        <strain evidence="4">cv. Red5</strain>
    </source>
</reference>
<evidence type="ECO:0000256" key="1">
    <source>
        <dbReference type="SAM" id="MobiDB-lite"/>
    </source>
</evidence>
<feature type="compositionally biased region" description="Low complexity" evidence="1">
    <location>
        <begin position="554"/>
        <end position="574"/>
    </location>
</feature>
<evidence type="ECO:0000313" key="4">
    <source>
        <dbReference type="Proteomes" id="UP000241394"/>
    </source>
</evidence>
<feature type="region of interest" description="Disordered" evidence="1">
    <location>
        <begin position="482"/>
        <end position="641"/>
    </location>
</feature>
<feature type="region of interest" description="Disordered" evidence="1">
    <location>
        <begin position="741"/>
        <end position="763"/>
    </location>
</feature>
<feature type="compositionally biased region" description="Polar residues" evidence="1">
    <location>
        <begin position="614"/>
        <end position="629"/>
    </location>
</feature>
<dbReference type="PANTHER" id="PTHR47477:SF8">
    <property type="entry name" value="TNF RECEPTOR-ASSOCIATED FACTOR HOMOLOG 1A"/>
    <property type="match status" value="1"/>
</dbReference>
<dbReference type="Gramene" id="PSS33794">
    <property type="protein sequence ID" value="PSS33794"/>
    <property type="gene ID" value="CEY00_Acc04193"/>
</dbReference>
<dbReference type="SUPFAM" id="SSF49599">
    <property type="entry name" value="TRAF domain-like"/>
    <property type="match status" value="1"/>
</dbReference>
<feature type="region of interest" description="Disordered" evidence="1">
    <location>
        <begin position="423"/>
        <end position="456"/>
    </location>
</feature>